<dbReference type="EMBL" id="JACCFM010000001">
    <property type="protein sequence ID" value="NYJ20409.1"/>
    <property type="molecule type" value="Genomic_DNA"/>
</dbReference>
<dbReference type="Proteomes" id="UP000537260">
    <property type="component" value="Unassembled WGS sequence"/>
</dbReference>
<name>A0A7Z0EEX6_9MICO</name>
<gene>
    <name evidence="1" type="ORF">HNR05_002200</name>
</gene>
<protein>
    <submittedName>
        <fullName evidence="1">Putative ribosomally synthesized peptide with SipW-like signal peptide</fullName>
    </submittedName>
</protein>
<dbReference type="NCBIfam" id="TIGR04088">
    <property type="entry name" value="cognate_SipW"/>
    <property type="match status" value="1"/>
</dbReference>
<reference evidence="1 2" key="1">
    <citation type="submission" date="2020-07" db="EMBL/GenBank/DDBJ databases">
        <title>Sequencing the genomes of 1000 actinobacteria strains.</title>
        <authorList>
            <person name="Klenk H.-P."/>
        </authorList>
    </citation>
    <scope>NUCLEOTIDE SEQUENCE [LARGE SCALE GENOMIC DNA]</scope>
    <source>
        <strain evidence="1 2">LI1</strain>
    </source>
</reference>
<dbReference type="InterPro" id="IPR023833">
    <property type="entry name" value="Signal_pept_SipW-depend-type"/>
</dbReference>
<accession>A0A7Z0EEX6</accession>
<sequence length="212" mass="20817">MPRHSYPRNRRVSRFTRLRAILAGALVFGVGATATLASWNDSETATAGFTAGRFDIVGSVNGGAFGQHGPSAPAALNFPVPVAGMAPGTTSYALFSVKGSATTVAGAVSLAAAATNATSGTGLGAFLTYGVTSIPSGSAGACTATSFAAGATVVAPGSPVTASQPAGVSLPLRAKGATQINYCFAVTLPTTATNDAQGKSAAPVWTFNAVSS</sequence>
<keyword evidence="2" id="KW-1185">Reference proteome</keyword>
<dbReference type="RefSeq" id="WP_179579025.1">
    <property type="nucleotide sequence ID" value="NZ_JACCFM010000001.1"/>
</dbReference>
<organism evidence="1 2">
    <name type="scientific">Glaciibacter psychrotolerans</name>
    <dbReference type="NCBI Taxonomy" id="670054"/>
    <lineage>
        <taxon>Bacteria</taxon>
        <taxon>Bacillati</taxon>
        <taxon>Actinomycetota</taxon>
        <taxon>Actinomycetes</taxon>
        <taxon>Micrococcales</taxon>
        <taxon>Microbacteriaceae</taxon>
        <taxon>Glaciibacter</taxon>
    </lineage>
</organism>
<evidence type="ECO:0000313" key="2">
    <source>
        <dbReference type="Proteomes" id="UP000537260"/>
    </source>
</evidence>
<proteinExistence type="predicted"/>
<evidence type="ECO:0000313" key="1">
    <source>
        <dbReference type="EMBL" id="NYJ20409.1"/>
    </source>
</evidence>
<dbReference type="AlphaFoldDB" id="A0A7Z0EEX6"/>
<comment type="caution">
    <text evidence="1">The sequence shown here is derived from an EMBL/GenBank/DDBJ whole genome shotgun (WGS) entry which is preliminary data.</text>
</comment>